<evidence type="ECO:0000313" key="1">
    <source>
        <dbReference type="EMBL" id="KAL2318637.1"/>
    </source>
</evidence>
<organism evidence="1 2">
    <name type="scientific">Flemingia macrophylla</name>
    <dbReference type="NCBI Taxonomy" id="520843"/>
    <lineage>
        <taxon>Eukaryota</taxon>
        <taxon>Viridiplantae</taxon>
        <taxon>Streptophyta</taxon>
        <taxon>Embryophyta</taxon>
        <taxon>Tracheophyta</taxon>
        <taxon>Spermatophyta</taxon>
        <taxon>Magnoliopsida</taxon>
        <taxon>eudicotyledons</taxon>
        <taxon>Gunneridae</taxon>
        <taxon>Pentapetalae</taxon>
        <taxon>rosids</taxon>
        <taxon>fabids</taxon>
        <taxon>Fabales</taxon>
        <taxon>Fabaceae</taxon>
        <taxon>Papilionoideae</taxon>
        <taxon>50 kb inversion clade</taxon>
        <taxon>NPAAA clade</taxon>
        <taxon>indigoferoid/millettioid clade</taxon>
        <taxon>Phaseoleae</taxon>
        <taxon>Flemingia</taxon>
    </lineage>
</organism>
<dbReference type="EMBL" id="JBGMDY010000011">
    <property type="protein sequence ID" value="KAL2318637.1"/>
    <property type="molecule type" value="Genomic_DNA"/>
</dbReference>
<evidence type="ECO:0000313" key="2">
    <source>
        <dbReference type="Proteomes" id="UP001603857"/>
    </source>
</evidence>
<comment type="caution">
    <text evidence="1">The sequence shown here is derived from an EMBL/GenBank/DDBJ whole genome shotgun (WGS) entry which is preliminary data.</text>
</comment>
<proteinExistence type="predicted"/>
<name>A0ABD1L539_9FABA</name>
<gene>
    <name evidence="1" type="ORF">Fmac_032513</name>
</gene>
<dbReference type="AlphaFoldDB" id="A0ABD1L539"/>
<evidence type="ECO:0008006" key="3">
    <source>
        <dbReference type="Google" id="ProtNLM"/>
    </source>
</evidence>
<accession>A0ABD1L539</accession>
<reference evidence="1 2" key="1">
    <citation type="submission" date="2024-08" db="EMBL/GenBank/DDBJ databases">
        <title>Insights into the chromosomal genome structure of Flemingia macrophylla.</title>
        <authorList>
            <person name="Ding Y."/>
            <person name="Zhao Y."/>
            <person name="Bi W."/>
            <person name="Wu M."/>
            <person name="Zhao G."/>
            <person name="Gong Y."/>
            <person name="Li W."/>
            <person name="Zhang P."/>
        </authorList>
    </citation>
    <scope>NUCLEOTIDE SEQUENCE [LARGE SCALE GENOMIC DNA]</scope>
    <source>
        <strain evidence="1">DYQJB</strain>
        <tissue evidence="1">Leaf</tissue>
    </source>
</reference>
<protein>
    <recommendedName>
        <fullName evidence="3">F-box protein</fullName>
    </recommendedName>
</protein>
<dbReference type="Proteomes" id="UP001603857">
    <property type="component" value="Unassembled WGS sequence"/>
</dbReference>
<keyword evidence="2" id="KW-1185">Reference proteome</keyword>
<sequence length="80" mass="8715">MPILTWYMCRPDGGSAMYMCRSSDVVGLGGKMWQKVLVEPQNVVCVRVLEGALMVIGSSGFREQHVGFLLSLMNGATASF</sequence>